<dbReference type="EMBL" id="CM047587">
    <property type="protein sequence ID" value="KAI9906675.1"/>
    <property type="molecule type" value="Genomic_DNA"/>
</dbReference>
<organism evidence="1 2">
    <name type="scientific">Peronosclerospora sorghi</name>
    <dbReference type="NCBI Taxonomy" id="230839"/>
    <lineage>
        <taxon>Eukaryota</taxon>
        <taxon>Sar</taxon>
        <taxon>Stramenopiles</taxon>
        <taxon>Oomycota</taxon>
        <taxon>Peronosporomycetes</taxon>
        <taxon>Peronosporales</taxon>
        <taxon>Peronosporaceae</taxon>
        <taxon>Peronosclerospora</taxon>
    </lineage>
</organism>
<evidence type="ECO:0000313" key="2">
    <source>
        <dbReference type="Proteomes" id="UP001163321"/>
    </source>
</evidence>
<evidence type="ECO:0000313" key="1">
    <source>
        <dbReference type="EMBL" id="KAI9906675.1"/>
    </source>
</evidence>
<sequence>MFTDPCGQDLHELDLDDVAVSVSVVRVKHDAEALDVGQLRGRRGLGHSQVLNLLLALVARAQKHGGRRVHLQDEVSATKAHVLEHDKAHNLEQEPARLAALVYARALVRRVTGLDPAKRDHASLR</sequence>
<protein>
    <submittedName>
        <fullName evidence="1">Uncharacterized protein</fullName>
    </submittedName>
</protein>
<gene>
    <name evidence="1" type="ORF">PsorP6_003715</name>
</gene>
<comment type="caution">
    <text evidence="1">The sequence shown here is derived from an EMBL/GenBank/DDBJ whole genome shotgun (WGS) entry which is preliminary data.</text>
</comment>
<name>A0ACC0VJX3_9STRA</name>
<reference evidence="1 2" key="1">
    <citation type="journal article" date="2022" name="bioRxiv">
        <title>The genome of the oomycete Peronosclerospora sorghi, a cosmopolitan pathogen of maize and sorghum, is inflated with dispersed pseudogenes.</title>
        <authorList>
            <person name="Fletcher K."/>
            <person name="Martin F."/>
            <person name="Isakeit T."/>
            <person name="Cavanaugh K."/>
            <person name="Magill C."/>
            <person name="Michelmore R."/>
        </authorList>
    </citation>
    <scope>NUCLEOTIDE SEQUENCE [LARGE SCALE GENOMIC DNA]</scope>
    <source>
        <strain evidence="1">P6</strain>
    </source>
</reference>
<keyword evidence="2" id="KW-1185">Reference proteome</keyword>
<proteinExistence type="predicted"/>
<dbReference type="Proteomes" id="UP001163321">
    <property type="component" value="Chromosome 8"/>
</dbReference>
<accession>A0ACC0VJX3</accession>